<reference evidence="1 2" key="1">
    <citation type="submission" date="2021-06" db="EMBL/GenBank/DDBJ databases">
        <title>Caerostris darwini draft genome.</title>
        <authorList>
            <person name="Kono N."/>
            <person name="Arakawa K."/>
        </authorList>
    </citation>
    <scope>NUCLEOTIDE SEQUENCE [LARGE SCALE GENOMIC DNA]</scope>
</reference>
<name>A0AAV4W816_9ARAC</name>
<dbReference type="Proteomes" id="UP001054837">
    <property type="component" value="Unassembled WGS sequence"/>
</dbReference>
<gene>
    <name evidence="1" type="ORF">CDAR_165711</name>
</gene>
<protein>
    <submittedName>
        <fullName evidence="1">Uncharacterized protein</fullName>
    </submittedName>
</protein>
<dbReference type="EMBL" id="BPLQ01014291">
    <property type="protein sequence ID" value="GIY78921.1"/>
    <property type="molecule type" value="Genomic_DNA"/>
</dbReference>
<dbReference type="AlphaFoldDB" id="A0AAV4W816"/>
<sequence length="111" mass="12300">MSTNNDSKFSSGLLKQGLQRSIRNASLYISRPMPGQPRGKELPSGWLHLQLKNLWSPIWFLLDGFTMCGQSILTQKREGEGRCPFGYAAAIWDSLSVNGTIAIDMGKGIKK</sequence>
<organism evidence="1 2">
    <name type="scientific">Caerostris darwini</name>
    <dbReference type="NCBI Taxonomy" id="1538125"/>
    <lineage>
        <taxon>Eukaryota</taxon>
        <taxon>Metazoa</taxon>
        <taxon>Ecdysozoa</taxon>
        <taxon>Arthropoda</taxon>
        <taxon>Chelicerata</taxon>
        <taxon>Arachnida</taxon>
        <taxon>Araneae</taxon>
        <taxon>Araneomorphae</taxon>
        <taxon>Entelegynae</taxon>
        <taxon>Araneoidea</taxon>
        <taxon>Araneidae</taxon>
        <taxon>Caerostris</taxon>
    </lineage>
</organism>
<keyword evidence="2" id="KW-1185">Reference proteome</keyword>
<evidence type="ECO:0000313" key="2">
    <source>
        <dbReference type="Proteomes" id="UP001054837"/>
    </source>
</evidence>
<evidence type="ECO:0000313" key="1">
    <source>
        <dbReference type="EMBL" id="GIY78921.1"/>
    </source>
</evidence>
<proteinExistence type="predicted"/>
<accession>A0AAV4W816</accession>
<comment type="caution">
    <text evidence="1">The sequence shown here is derived from an EMBL/GenBank/DDBJ whole genome shotgun (WGS) entry which is preliminary data.</text>
</comment>